<gene>
    <name evidence="1" type="ORF">CUJ84_pRLN3000559</name>
</gene>
<dbReference type="Proteomes" id="UP000238523">
    <property type="component" value="Plasmid pRLN3"/>
</dbReference>
<keyword evidence="1" id="KW-0614">Plasmid</keyword>
<reference evidence="1 2" key="1">
    <citation type="submission" date="2017-11" db="EMBL/GenBank/DDBJ databases">
        <title>Complete genome of Rhizobium leguminosarum Norway, an ineffective micro-symbiont.</title>
        <authorList>
            <person name="Hoffrichter A."/>
            <person name="Liang J."/>
            <person name="Brachmann A."/>
            <person name="Marin M."/>
        </authorList>
    </citation>
    <scope>NUCLEOTIDE SEQUENCE [LARGE SCALE GENOMIC DNA]</scope>
    <source>
        <strain evidence="1 2">Norway</strain>
        <plasmid evidence="2">Plasmid prln3</plasmid>
    </source>
</reference>
<accession>A0A2K9ZHC3</accession>
<dbReference type="EMBL" id="CP025015">
    <property type="protein sequence ID" value="AUW47667.1"/>
    <property type="molecule type" value="Genomic_DNA"/>
</dbReference>
<dbReference type="AlphaFoldDB" id="A0A2K9ZHC3"/>
<geneLocation type="plasmid" evidence="2">
    <name>prln3</name>
</geneLocation>
<evidence type="ECO:0000313" key="2">
    <source>
        <dbReference type="Proteomes" id="UP000238523"/>
    </source>
</evidence>
<proteinExistence type="predicted"/>
<sequence length="39" mass="4447">MIPLSRNHLEALLFTNPEATHLRAQFAPETMQVSVITRL</sequence>
<protein>
    <submittedName>
        <fullName evidence="1">Uncharacterized protein</fullName>
    </submittedName>
</protein>
<evidence type="ECO:0000313" key="1">
    <source>
        <dbReference type="EMBL" id="AUW47667.1"/>
    </source>
</evidence>
<name>A0A2K9ZHC3_RHILE</name>
<organism evidence="1 2">
    <name type="scientific">Rhizobium leguminosarum</name>
    <dbReference type="NCBI Taxonomy" id="384"/>
    <lineage>
        <taxon>Bacteria</taxon>
        <taxon>Pseudomonadati</taxon>
        <taxon>Pseudomonadota</taxon>
        <taxon>Alphaproteobacteria</taxon>
        <taxon>Hyphomicrobiales</taxon>
        <taxon>Rhizobiaceae</taxon>
        <taxon>Rhizobium/Agrobacterium group</taxon>
        <taxon>Rhizobium</taxon>
    </lineage>
</organism>